<reference evidence="12" key="1">
    <citation type="submission" date="2025-08" db="UniProtKB">
        <authorList>
            <consortium name="RefSeq"/>
        </authorList>
    </citation>
    <scope>IDENTIFICATION</scope>
    <source>
        <tissue evidence="12">Whole Larva</tissue>
    </source>
</reference>
<proteinExistence type="inferred from homology"/>
<evidence type="ECO:0000256" key="7">
    <source>
        <dbReference type="ARBA" id="ARBA00023170"/>
    </source>
</evidence>
<evidence type="ECO:0000256" key="2">
    <source>
        <dbReference type="ARBA" id="ARBA00008685"/>
    </source>
</evidence>
<evidence type="ECO:0000256" key="6">
    <source>
        <dbReference type="ARBA" id="ARBA00023136"/>
    </source>
</evidence>
<protein>
    <submittedName>
        <fullName evidence="12">Uncharacterized protein LOC108561472</fullName>
    </submittedName>
</protein>
<keyword evidence="6 9" id="KW-0472">Membrane</keyword>
<evidence type="ECO:0000256" key="8">
    <source>
        <dbReference type="ARBA" id="ARBA00023180"/>
    </source>
</evidence>
<dbReference type="Gene3D" id="1.10.287.70">
    <property type="match status" value="1"/>
</dbReference>
<keyword evidence="4 9" id="KW-0812">Transmembrane</keyword>
<keyword evidence="3" id="KW-1003">Cell membrane</keyword>
<accession>A0ABM1MK07</accession>
<feature type="transmembrane region" description="Helical" evidence="9">
    <location>
        <begin position="446"/>
        <end position="464"/>
    </location>
</feature>
<organism evidence="11 12">
    <name type="scientific">Nicrophorus vespilloides</name>
    <name type="common">Boreal carrion beetle</name>
    <dbReference type="NCBI Taxonomy" id="110193"/>
    <lineage>
        <taxon>Eukaryota</taxon>
        <taxon>Metazoa</taxon>
        <taxon>Ecdysozoa</taxon>
        <taxon>Arthropoda</taxon>
        <taxon>Hexapoda</taxon>
        <taxon>Insecta</taxon>
        <taxon>Pterygota</taxon>
        <taxon>Neoptera</taxon>
        <taxon>Endopterygota</taxon>
        <taxon>Coleoptera</taxon>
        <taxon>Polyphaga</taxon>
        <taxon>Staphyliniformia</taxon>
        <taxon>Silphidae</taxon>
        <taxon>Nicrophorinae</taxon>
        <taxon>Nicrophorus</taxon>
    </lineage>
</organism>
<dbReference type="PANTHER" id="PTHR42643">
    <property type="entry name" value="IONOTROPIC RECEPTOR 20A-RELATED"/>
    <property type="match status" value="1"/>
</dbReference>
<comment type="subcellular location">
    <subcellularLocation>
        <location evidence="1">Cell membrane</location>
        <topology evidence="1">Multi-pass membrane protein</topology>
    </subcellularLocation>
</comment>
<evidence type="ECO:0000313" key="11">
    <source>
        <dbReference type="Proteomes" id="UP000695000"/>
    </source>
</evidence>
<dbReference type="GeneID" id="108561472"/>
<dbReference type="RefSeq" id="XP_017774907.1">
    <property type="nucleotide sequence ID" value="XM_017919418.1"/>
</dbReference>
<feature type="transmembrane region" description="Helical" evidence="9">
    <location>
        <begin position="198"/>
        <end position="216"/>
    </location>
</feature>
<keyword evidence="5 9" id="KW-1133">Transmembrane helix</keyword>
<keyword evidence="8" id="KW-0325">Glycoprotein</keyword>
<evidence type="ECO:0000256" key="5">
    <source>
        <dbReference type="ARBA" id="ARBA00022989"/>
    </source>
</evidence>
<dbReference type="Pfam" id="PF00060">
    <property type="entry name" value="Lig_chan"/>
    <property type="match status" value="1"/>
</dbReference>
<evidence type="ECO:0000256" key="4">
    <source>
        <dbReference type="ARBA" id="ARBA00022692"/>
    </source>
</evidence>
<evidence type="ECO:0000313" key="12">
    <source>
        <dbReference type="RefSeq" id="XP_017774907.1"/>
    </source>
</evidence>
<keyword evidence="7" id="KW-0675">Receptor</keyword>
<dbReference type="SUPFAM" id="SSF53850">
    <property type="entry name" value="Periplasmic binding protein-like II"/>
    <property type="match status" value="1"/>
</dbReference>
<dbReference type="PANTHER" id="PTHR42643:SF35">
    <property type="entry name" value="IONOTROPIC RECEPTOR 68A, ISOFORM A"/>
    <property type="match status" value="1"/>
</dbReference>
<feature type="transmembrane region" description="Helical" evidence="9">
    <location>
        <begin position="253"/>
        <end position="271"/>
    </location>
</feature>
<dbReference type="Proteomes" id="UP000695000">
    <property type="component" value="Unplaced"/>
</dbReference>
<sequence>MINYDLSEFKNFQAPIDGYLIALNETSPTKLLKIQLKPHLKTIILVSDYNDRNWEIYAAKTGSDLVLVKDLNDSKTIINNFQGKIKASVFDCAPFVDIDEDGNVASGLELDIIKEVFGDVEFTVHGVEERVSLYTIVLNDSLTKKTDVSMCSQWQSVLAKTEVDISFPYTQMCITFLVHKPQLVPSSRFVYQPFKLELWLGIFFLLLMISFVARILRKMYGFYLIVTMGNICMKALQILVLQGIKFPNGALRCLLFFWLITTVLLSTYYSAGFASTLTSPGYSKPINTLQDMVDEGIHWGGPDMGNYKTLEGFPKAALEKLLENYELEDNFDVVNSRLRTKKYATYVKIFPNVEFVTDTEFLDSYGQRNLKVLLDCAAEYFMVFGLPKSSPHTAILDKKIQAFSAHGFINHWTSKALTPELKYMKNYFTKSSSVARTPLNLIKLQGAFYLLIVGSVISLIAFCVEQTHIAAAFNFE</sequence>
<evidence type="ECO:0000256" key="3">
    <source>
        <dbReference type="ARBA" id="ARBA00022475"/>
    </source>
</evidence>
<feature type="transmembrane region" description="Helical" evidence="9">
    <location>
        <begin position="222"/>
        <end position="241"/>
    </location>
</feature>
<dbReference type="InterPro" id="IPR001320">
    <property type="entry name" value="Iontro_rcpt_C"/>
</dbReference>
<keyword evidence="11" id="KW-1185">Reference proteome</keyword>
<name>A0ABM1MK07_NICVS</name>
<evidence type="ECO:0000256" key="9">
    <source>
        <dbReference type="SAM" id="Phobius"/>
    </source>
</evidence>
<feature type="domain" description="Ionotropic glutamate receptor C-terminal" evidence="10">
    <location>
        <begin position="196"/>
        <end position="454"/>
    </location>
</feature>
<evidence type="ECO:0000259" key="10">
    <source>
        <dbReference type="Pfam" id="PF00060"/>
    </source>
</evidence>
<comment type="similarity">
    <text evidence="2">Belongs to the glutamate-gated ion channel (TC 1.A.10.1) family.</text>
</comment>
<gene>
    <name evidence="12" type="primary">LOC108561472</name>
</gene>
<evidence type="ECO:0000256" key="1">
    <source>
        <dbReference type="ARBA" id="ARBA00004651"/>
    </source>
</evidence>
<dbReference type="InterPro" id="IPR052192">
    <property type="entry name" value="Insect_Ionotropic_Sensory_Rcpt"/>
</dbReference>